<organism evidence="13 14">
    <name type="scientific">Caenorhabditis auriculariae</name>
    <dbReference type="NCBI Taxonomy" id="2777116"/>
    <lineage>
        <taxon>Eukaryota</taxon>
        <taxon>Metazoa</taxon>
        <taxon>Ecdysozoa</taxon>
        <taxon>Nematoda</taxon>
        <taxon>Chromadorea</taxon>
        <taxon>Rhabditida</taxon>
        <taxon>Rhabditina</taxon>
        <taxon>Rhabditomorpha</taxon>
        <taxon>Rhabditoidea</taxon>
        <taxon>Rhabditidae</taxon>
        <taxon>Peloderinae</taxon>
        <taxon>Caenorhabditis</taxon>
    </lineage>
</organism>
<keyword evidence="4" id="KW-0677">Repeat</keyword>
<dbReference type="EC" id="3.1.3.16" evidence="10"/>
<dbReference type="Gene3D" id="1.10.238.10">
    <property type="entry name" value="EF-hand"/>
    <property type="match status" value="1"/>
</dbReference>
<dbReference type="InterPro" id="IPR013235">
    <property type="entry name" value="PPP_dom"/>
</dbReference>
<keyword evidence="7" id="KW-0464">Manganese</keyword>
<comment type="cofactor">
    <cofactor evidence="1">
        <name>Mn(2+)</name>
        <dbReference type="ChEBI" id="CHEBI:29035"/>
    </cofactor>
</comment>
<evidence type="ECO:0000256" key="8">
    <source>
        <dbReference type="ARBA" id="ARBA00047761"/>
    </source>
</evidence>
<dbReference type="InterPro" id="IPR011992">
    <property type="entry name" value="EF-hand-dom_pair"/>
</dbReference>
<dbReference type="InterPro" id="IPR002048">
    <property type="entry name" value="EF_hand_dom"/>
</dbReference>
<evidence type="ECO:0000313" key="14">
    <source>
        <dbReference type="Proteomes" id="UP000835052"/>
    </source>
</evidence>
<dbReference type="SUPFAM" id="SSF56300">
    <property type="entry name" value="Metallo-dependent phosphatases"/>
    <property type="match status" value="1"/>
</dbReference>
<dbReference type="GO" id="GO:0050906">
    <property type="term" value="P:detection of stimulus involved in sensory perception"/>
    <property type="evidence" value="ECO:0007669"/>
    <property type="project" value="InterPro"/>
</dbReference>
<keyword evidence="5 10" id="KW-0378">Hydrolase</keyword>
<gene>
    <name evidence="13" type="ORF">CAUJ_LOCUS1784</name>
</gene>
<dbReference type="Proteomes" id="UP000835052">
    <property type="component" value="Unassembled WGS sequence"/>
</dbReference>
<dbReference type="SMART" id="SM00156">
    <property type="entry name" value="PP2Ac"/>
    <property type="match status" value="1"/>
</dbReference>
<feature type="region of interest" description="Disordered" evidence="11">
    <location>
        <begin position="1"/>
        <end position="92"/>
    </location>
</feature>
<comment type="catalytic activity">
    <reaction evidence="9 10">
        <text>O-phospho-L-threonyl-[protein] + H2O = L-threonyl-[protein] + phosphate</text>
        <dbReference type="Rhea" id="RHEA:47004"/>
        <dbReference type="Rhea" id="RHEA-COMP:11060"/>
        <dbReference type="Rhea" id="RHEA-COMP:11605"/>
        <dbReference type="ChEBI" id="CHEBI:15377"/>
        <dbReference type="ChEBI" id="CHEBI:30013"/>
        <dbReference type="ChEBI" id="CHEBI:43474"/>
        <dbReference type="ChEBI" id="CHEBI:61977"/>
        <dbReference type="EC" id="3.1.3.16"/>
    </reaction>
</comment>
<sequence>MGCGQSSGRPPPHSTELKKSWNTRSTGGGSNIATNGSINGSTGGGSSANTPKLRSSKFAASPRLGDSKRRSQKSPRAPSPTPQIRKRRHDEQHQRICFGTWNPFSLMFPVHPAFDHNGVHLWGKWIFIWYIKELFWPTFRKTPIAMGNDVARRNTYLIAIKSAILIQKWYRRCVARLEARRRATWQIFTALEYSGEQDQLKLYDFFSDVITAMVNDEKPKNDGRGSPLMSTLSHYANPMGDNEGSEAIKRMLEETNPAEFTVDKHYKGPVLSLPLDKTQIMQMIEGFKVNKVLHPKYVLTVLHEARRVLKSLPSVIRLSTSISNQITICGDLHGKFDDLCIIFYKNGYPSVDNPYIFNGDFVDRGGQSIEVLCVLLSLVILDPIAIVLNRGNHEDHIMNLRYGFIKELMTKYKENATPIAKMLEDVFSWLPICTIIDQEIFVVHGGISDQTDVAKLEKIPRNRFQSVLRPPVNKGGDGKNGVNVDEWKQMLDILWSDPKQNKGCWPNVFRGGGSYFGADITASFFWKKNGFRLIVRSHECKFEGYEFTHNNTCLTVFSASNYYETGSNRGAYVKFIGKNKQPHVVQYMATKTHRKTTLRERLGVVEESAVKELKEKLSSFANELQKEFANIDTDNSGKLSIHNWSESVERITGLPLPWRALASKVATLSEDGKYVLYKEDKIMCQVGRTGAQDRDVVESLYRHKSTLETLFRFMDKDNSGQVSMKEFIEACEVLGKYTKRPLATDYIAQIAESIDFNKDGFIDLNELLEAFRLVDRPFG</sequence>
<feature type="domain" description="EF-hand" evidence="12">
    <location>
        <begin position="742"/>
        <end position="777"/>
    </location>
</feature>
<dbReference type="Gene3D" id="3.60.21.10">
    <property type="match status" value="1"/>
</dbReference>
<protein>
    <recommendedName>
        <fullName evidence="10">Serine/threonine-protein phosphatase</fullName>
        <ecNumber evidence="10">3.1.3.16</ecNumber>
    </recommendedName>
</protein>
<evidence type="ECO:0000256" key="10">
    <source>
        <dbReference type="RuleBase" id="RU004273"/>
    </source>
</evidence>
<comment type="similarity">
    <text evidence="2 10">Belongs to the PPP phosphatase family.</text>
</comment>
<dbReference type="PRINTS" id="PR00114">
    <property type="entry name" value="STPHPHTASE"/>
</dbReference>
<evidence type="ECO:0000256" key="2">
    <source>
        <dbReference type="ARBA" id="ARBA00008294"/>
    </source>
</evidence>
<dbReference type="PROSITE" id="PS00125">
    <property type="entry name" value="SER_THR_PHOSPHATASE"/>
    <property type="match status" value="1"/>
</dbReference>
<dbReference type="Pfam" id="PF00149">
    <property type="entry name" value="Metallophos"/>
    <property type="match status" value="1"/>
</dbReference>
<dbReference type="PROSITE" id="PS00018">
    <property type="entry name" value="EF_HAND_1"/>
    <property type="match status" value="2"/>
</dbReference>
<evidence type="ECO:0000256" key="6">
    <source>
        <dbReference type="ARBA" id="ARBA00022837"/>
    </source>
</evidence>
<dbReference type="EMBL" id="CAJGYM010000003">
    <property type="protein sequence ID" value="CAD6185865.1"/>
    <property type="molecule type" value="Genomic_DNA"/>
</dbReference>
<dbReference type="PIRSF" id="PIRSF000912">
    <property type="entry name" value="PPEF"/>
    <property type="match status" value="1"/>
</dbReference>
<evidence type="ECO:0000256" key="4">
    <source>
        <dbReference type="ARBA" id="ARBA00022737"/>
    </source>
</evidence>
<keyword evidence="6" id="KW-0106">Calcium</keyword>
<feature type="domain" description="EF-hand" evidence="12">
    <location>
        <begin position="702"/>
        <end position="737"/>
    </location>
</feature>
<evidence type="ECO:0000256" key="9">
    <source>
        <dbReference type="ARBA" id="ARBA00048336"/>
    </source>
</evidence>
<comment type="catalytic activity">
    <reaction evidence="8">
        <text>O-phospho-L-seryl-[protein] + H2O = L-seryl-[protein] + phosphate</text>
        <dbReference type="Rhea" id="RHEA:20629"/>
        <dbReference type="Rhea" id="RHEA-COMP:9863"/>
        <dbReference type="Rhea" id="RHEA-COMP:11604"/>
        <dbReference type="ChEBI" id="CHEBI:15377"/>
        <dbReference type="ChEBI" id="CHEBI:29999"/>
        <dbReference type="ChEBI" id="CHEBI:43474"/>
        <dbReference type="ChEBI" id="CHEBI:83421"/>
        <dbReference type="EC" id="3.1.3.16"/>
    </reaction>
</comment>
<evidence type="ECO:0000256" key="3">
    <source>
        <dbReference type="ARBA" id="ARBA00022723"/>
    </source>
</evidence>
<dbReference type="InterPro" id="IPR012008">
    <property type="entry name" value="Ser/Thr-Pase_EF-hand_contain"/>
</dbReference>
<evidence type="ECO:0000256" key="7">
    <source>
        <dbReference type="ARBA" id="ARBA00023211"/>
    </source>
</evidence>
<evidence type="ECO:0000259" key="12">
    <source>
        <dbReference type="PROSITE" id="PS50222"/>
    </source>
</evidence>
<dbReference type="Pfam" id="PF08321">
    <property type="entry name" value="PPP5"/>
    <property type="match status" value="1"/>
</dbReference>
<comment type="caution">
    <text evidence="13">The sequence shown here is derived from an EMBL/GenBank/DDBJ whole genome shotgun (WGS) entry which is preliminary data.</text>
</comment>
<evidence type="ECO:0000256" key="11">
    <source>
        <dbReference type="SAM" id="MobiDB-lite"/>
    </source>
</evidence>
<keyword evidence="3" id="KW-0479">Metal-binding</keyword>
<dbReference type="InterPro" id="IPR006186">
    <property type="entry name" value="Ser/Thr-sp_prot-phosphatase"/>
</dbReference>
<dbReference type="OrthoDB" id="442428at2759"/>
<dbReference type="GO" id="GO:0004722">
    <property type="term" value="F:protein serine/threonine phosphatase activity"/>
    <property type="evidence" value="ECO:0007669"/>
    <property type="project" value="UniProtKB-EC"/>
</dbReference>
<keyword evidence="14" id="KW-1185">Reference proteome</keyword>
<dbReference type="AlphaFoldDB" id="A0A8S1GQG0"/>
<feature type="domain" description="EF-hand" evidence="12">
    <location>
        <begin position="619"/>
        <end position="654"/>
    </location>
</feature>
<dbReference type="Pfam" id="PF13499">
    <property type="entry name" value="EF-hand_7"/>
    <property type="match status" value="1"/>
</dbReference>
<dbReference type="InterPro" id="IPR004843">
    <property type="entry name" value="Calcineurin-like_PHP"/>
</dbReference>
<dbReference type="SMART" id="SM00054">
    <property type="entry name" value="EFh"/>
    <property type="match status" value="3"/>
</dbReference>
<dbReference type="InterPro" id="IPR051134">
    <property type="entry name" value="PPP_phosphatase"/>
</dbReference>
<dbReference type="GO" id="GO:0030145">
    <property type="term" value="F:manganese ion binding"/>
    <property type="evidence" value="ECO:0007669"/>
    <property type="project" value="InterPro"/>
</dbReference>
<evidence type="ECO:0000256" key="5">
    <source>
        <dbReference type="ARBA" id="ARBA00022801"/>
    </source>
</evidence>
<dbReference type="GO" id="GO:0005506">
    <property type="term" value="F:iron ion binding"/>
    <property type="evidence" value="ECO:0007669"/>
    <property type="project" value="InterPro"/>
</dbReference>
<name>A0A8S1GQG0_9PELO</name>
<evidence type="ECO:0000256" key="1">
    <source>
        <dbReference type="ARBA" id="ARBA00001936"/>
    </source>
</evidence>
<dbReference type="PANTHER" id="PTHR45668">
    <property type="entry name" value="SERINE/THREONINE-PROTEIN PHOSPHATASE 5-RELATED"/>
    <property type="match status" value="1"/>
</dbReference>
<dbReference type="InterPro" id="IPR029052">
    <property type="entry name" value="Metallo-depent_PP-like"/>
</dbReference>
<dbReference type="PROSITE" id="PS50222">
    <property type="entry name" value="EF_HAND_2"/>
    <property type="match status" value="3"/>
</dbReference>
<dbReference type="CDD" id="cd00051">
    <property type="entry name" value="EFh"/>
    <property type="match status" value="1"/>
</dbReference>
<dbReference type="SUPFAM" id="SSF47473">
    <property type="entry name" value="EF-hand"/>
    <property type="match status" value="1"/>
</dbReference>
<dbReference type="PANTHER" id="PTHR45668:SF3">
    <property type="entry name" value="SERINE_THREONINE-PROTEIN PHOSPHATASE RDGC"/>
    <property type="match status" value="1"/>
</dbReference>
<reference evidence="13" key="1">
    <citation type="submission" date="2020-10" db="EMBL/GenBank/DDBJ databases">
        <authorList>
            <person name="Kikuchi T."/>
        </authorList>
    </citation>
    <scope>NUCLEOTIDE SEQUENCE</scope>
    <source>
        <strain evidence="13">NKZ352</strain>
    </source>
</reference>
<evidence type="ECO:0000313" key="13">
    <source>
        <dbReference type="EMBL" id="CAD6185865.1"/>
    </source>
</evidence>
<dbReference type="GO" id="GO:0005509">
    <property type="term" value="F:calcium ion binding"/>
    <property type="evidence" value="ECO:0007669"/>
    <property type="project" value="InterPro"/>
</dbReference>
<proteinExistence type="inferred from homology"/>
<dbReference type="InterPro" id="IPR018247">
    <property type="entry name" value="EF_Hand_1_Ca_BS"/>
</dbReference>
<accession>A0A8S1GQG0</accession>